<dbReference type="GO" id="GO:0004345">
    <property type="term" value="F:glucose-6-phosphate dehydrogenase activity"/>
    <property type="evidence" value="ECO:0007669"/>
    <property type="project" value="UniProtKB-UniRule"/>
</dbReference>
<evidence type="ECO:0000259" key="8">
    <source>
        <dbReference type="Pfam" id="PF00479"/>
    </source>
</evidence>
<dbReference type="GO" id="GO:0005829">
    <property type="term" value="C:cytosol"/>
    <property type="evidence" value="ECO:0007669"/>
    <property type="project" value="TreeGrafter"/>
</dbReference>
<dbReference type="Gene3D" id="3.40.50.720">
    <property type="entry name" value="NAD(P)-binding Rossmann-like Domain"/>
    <property type="match status" value="1"/>
</dbReference>
<feature type="domain" description="Glucose-6-phosphate dehydrogenase C-terminal" evidence="9">
    <location>
        <begin position="191"/>
        <end position="484"/>
    </location>
</feature>
<reference evidence="10 11" key="1">
    <citation type="submission" date="2016-10" db="EMBL/GenBank/DDBJ databases">
        <authorList>
            <person name="de Groot N.N."/>
        </authorList>
    </citation>
    <scope>NUCLEOTIDE SEQUENCE [LARGE SCALE GENOMIC DNA]</scope>
    <source>
        <strain evidence="10 11">CGMCC 1.11030</strain>
    </source>
</reference>
<dbReference type="InterPro" id="IPR022674">
    <property type="entry name" value="G6P_DH_NAD-bd"/>
</dbReference>
<comment type="pathway">
    <text evidence="1 7">Carbohydrate degradation; pentose phosphate pathway; D-ribulose 5-phosphate from D-glucose 6-phosphate (oxidative stage): step 1/3.</text>
</comment>
<protein>
    <recommendedName>
        <fullName evidence="7">Glucose-6-phosphate 1-dehydrogenase</fullName>
        <shortName evidence="7">G6PD</shortName>
        <ecNumber evidence="7">1.1.1.49</ecNumber>
    </recommendedName>
</protein>
<dbReference type="PANTHER" id="PTHR23429">
    <property type="entry name" value="GLUCOSE-6-PHOSPHATE 1-DEHYDROGENASE G6PD"/>
    <property type="match status" value="1"/>
</dbReference>
<dbReference type="STRING" id="1114924.SAMN05216258_106307"/>
<feature type="binding site" evidence="7">
    <location>
        <position position="184"/>
    </location>
    <ligand>
        <name>substrate</name>
    </ligand>
</feature>
<dbReference type="InterPro" id="IPR001282">
    <property type="entry name" value="G6P_DH"/>
</dbReference>
<feature type="domain" description="Glucose-6-phosphate dehydrogenase NAD-binding" evidence="8">
    <location>
        <begin position="14"/>
        <end position="189"/>
    </location>
</feature>
<feature type="active site" description="Proton acceptor" evidence="7">
    <location>
        <position position="242"/>
    </location>
</feature>
<keyword evidence="5 7" id="KW-0560">Oxidoreductase</keyword>
<dbReference type="RefSeq" id="WP_092860758.1">
    <property type="nucleotide sequence ID" value="NZ_FOQH01000006.1"/>
</dbReference>
<comment type="caution">
    <text evidence="7">Lacks conserved residue(s) required for the propagation of feature annotation.</text>
</comment>
<evidence type="ECO:0000259" key="9">
    <source>
        <dbReference type="Pfam" id="PF02781"/>
    </source>
</evidence>
<dbReference type="SUPFAM" id="SSF51735">
    <property type="entry name" value="NAD(P)-binding Rossmann-fold domains"/>
    <property type="match status" value="1"/>
</dbReference>
<feature type="binding site" evidence="7">
    <location>
        <position position="51"/>
    </location>
    <ligand>
        <name>NADP(+)</name>
        <dbReference type="ChEBI" id="CHEBI:58349"/>
    </ligand>
</feature>
<evidence type="ECO:0000256" key="1">
    <source>
        <dbReference type="ARBA" id="ARBA00004937"/>
    </source>
</evidence>
<dbReference type="EMBL" id="FOQH01000006">
    <property type="protein sequence ID" value="SFI42162.1"/>
    <property type="molecule type" value="Genomic_DNA"/>
</dbReference>
<gene>
    <name evidence="7" type="primary">zwf</name>
    <name evidence="10" type="ORF">SAMN05216258_106307</name>
</gene>
<accession>A0A1I3I2N5</accession>
<dbReference type="GO" id="GO:0009051">
    <property type="term" value="P:pentose-phosphate shunt, oxidative branch"/>
    <property type="evidence" value="ECO:0007669"/>
    <property type="project" value="TreeGrafter"/>
</dbReference>
<sequence>MVARVVPVDPFDLVVFGATGDLARRKLIPALYHRLHDGQMPDAARIVGAARSDLSADAFRNMAAEALEEFVRPADLDAQTQKRFLSCIDYAQVDATSSEGWSDLAAAMPPREGRPRAFYLSVAPRFFGPMAERIHEAGLSGADSRIVIEKPLGHDLASARELNATLAAHFHEHQVYRIDHYLGKETVQNLMALRFANALFEPLWNARHIDHVQITVAESVGVEGRGPYYDGVGAMRDMVQNHMLQLLCLIAMEPPGRFEPDAVRDEKLKVLRALAPHDHPEDVVRGQYAAANGTASYREDAESPDSRTESYVALKAEVANWRWSGVPFYLRTGKRLRTRVSEIAVVFKEAPHSIFPAASGRWAQNVLAIRLQPDEGITLGMTIKDPGPGGMRLAPAVLDMTFADAMSSSKLRMPDAYERLVMDVIRGDQTLFMRGDEVEAAWEWVDPIIAGWEERGDRPVSYDPGSSGPEDALMLLHRDGRRWREIAT</sequence>
<dbReference type="Pfam" id="PF02781">
    <property type="entry name" value="G6PD_C"/>
    <property type="match status" value="1"/>
</dbReference>
<dbReference type="OrthoDB" id="9802739at2"/>
<dbReference type="Gene3D" id="3.30.360.10">
    <property type="entry name" value="Dihydrodipicolinate Reductase, domain 2"/>
    <property type="match status" value="1"/>
</dbReference>
<feature type="binding site" evidence="7">
    <location>
        <position position="180"/>
    </location>
    <ligand>
        <name>substrate</name>
    </ligand>
</feature>
<dbReference type="PRINTS" id="PR00079">
    <property type="entry name" value="G6PDHDRGNASE"/>
</dbReference>
<evidence type="ECO:0000256" key="5">
    <source>
        <dbReference type="ARBA" id="ARBA00023002"/>
    </source>
</evidence>
<keyword evidence="11" id="KW-1185">Reference proteome</keyword>
<evidence type="ECO:0000256" key="3">
    <source>
        <dbReference type="ARBA" id="ARBA00022526"/>
    </source>
</evidence>
<evidence type="ECO:0000313" key="10">
    <source>
        <dbReference type="EMBL" id="SFI42162.1"/>
    </source>
</evidence>
<feature type="binding site" evidence="7">
    <location>
        <position position="334"/>
    </location>
    <ligand>
        <name>substrate</name>
    </ligand>
</feature>
<evidence type="ECO:0000313" key="11">
    <source>
        <dbReference type="Proteomes" id="UP000199377"/>
    </source>
</evidence>
<comment type="function">
    <text evidence="7">Catalyzes the oxidation of glucose 6-phosphate to 6-phosphogluconolactone.</text>
</comment>
<keyword evidence="3 7" id="KW-0313">Glucose metabolism</keyword>
<dbReference type="PIRSF" id="PIRSF000110">
    <property type="entry name" value="G6PD"/>
    <property type="match status" value="1"/>
</dbReference>
<dbReference type="Pfam" id="PF00479">
    <property type="entry name" value="G6PD_N"/>
    <property type="match status" value="1"/>
</dbReference>
<dbReference type="UniPathway" id="UPA00115">
    <property type="reaction ID" value="UER00408"/>
</dbReference>
<evidence type="ECO:0000256" key="2">
    <source>
        <dbReference type="ARBA" id="ARBA00009975"/>
    </source>
</evidence>
<feature type="binding site" evidence="7">
    <location>
        <position position="218"/>
    </location>
    <ligand>
        <name>substrate</name>
    </ligand>
</feature>
<name>A0A1I3I2N5_9RHOB</name>
<comment type="catalytic activity">
    <reaction evidence="7">
        <text>D-glucose 6-phosphate + NADP(+) = 6-phospho-D-glucono-1,5-lactone + NADPH + H(+)</text>
        <dbReference type="Rhea" id="RHEA:15841"/>
        <dbReference type="ChEBI" id="CHEBI:15378"/>
        <dbReference type="ChEBI" id="CHEBI:57783"/>
        <dbReference type="ChEBI" id="CHEBI:57955"/>
        <dbReference type="ChEBI" id="CHEBI:58349"/>
        <dbReference type="ChEBI" id="CHEBI:61548"/>
        <dbReference type="EC" id="1.1.1.49"/>
    </reaction>
</comment>
<dbReference type="InterPro" id="IPR019796">
    <property type="entry name" value="G6P_DH_AS"/>
</dbReference>
<dbReference type="PANTHER" id="PTHR23429:SF0">
    <property type="entry name" value="GLUCOSE-6-PHOSPHATE 1-DEHYDROGENASE"/>
    <property type="match status" value="1"/>
</dbReference>
<proteinExistence type="inferred from homology"/>
<dbReference type="GO" id="GO:0006006">
    <property type="term" value="P:glucose metabolic process"/>
    <property type="evidence" value="ECO:0007669"/>
    <property type="project" value="UniProtKB-KW"/>
</dbReference>
<dbReference type="SUPFAM" id="SSF55347">
    <property type="entry name" value="Glyceraldehyde-3-phosphate dehydrogenase-like, C-terminal domain"/>
    <property type="match status" value="1"/>
</dbReference>
<evidence type="ECO:0000256" key="4">
    <source>
        <dbReference type="ARBA" id="ARBA00022857"/>
    </source>
</evidence>
<feature type="binding site" evidence="7">
    <location>
        <begin position="17"/>
        <end position="24"/>
    </location>
    <ligand>
        <name>NADP(+)</name>
        <dbReference type="ChEBI" id="CHEBI:58349"/>
    </ligand>
</feature>
<dbReference type="AlphaFoldDB" id="A0A1I3I2N5"/>
<dbReference type="GO" id="GO:0050661">
    <property type="term" value="F:NADP binding"/>
    <property type="evidence" value="ECO:0007669"/>
    <property type="project" value="UniProtKB-UniRule"/>
</dbReference>
<comment type="similarity">
    <text evidence="2 7">Belongs to the glucose-6-phosphate dehydrogenase family.</text>
</comment>
<evidence type="ECO:0000256" key="7">
    <source>
        <dbReference type="HAMAP-Rule" id="MF_00966"/>
    </source>
</evidence>
<organism evidence="10 11">
    <name type="scientific">Albimonas pacifica</name>
    <dbReference type="NCBI Taxonomy" id="1114924"/>
    <lineage>
        <taxon>Bacteria</taxon>
        <taxon>Pseudomonadati</taxon>
        <taxon>Pseudomonadota</taxon>
        <taxon>Alphaproteobacteria</taxon>
        <taxon>Rhodobacterales</taxon>
        <taxon>Paracoccaceae</taxon>
        <taxon>Albimonas</taxon>
    </lineage>
</organism>
<keyword evidence="6 7" id="KW-0119">Carbohydrate metabolism</keyword>
<evidence type="ECO:0000256" key="6">
    <source>
        <dbReference type="ARBA" id="ARBA00023277"/>
    </source>
</evidence>
<feature type="binding site" evidence="7">
    <location>
        <position position="237"/>
    </location>
    <ligand>
        <name>substrate</name>
    </ligand>
</feature>
<keyword evidence="4 7" id="KW-0521">NADP</keyword>
<dbReference type="PROSITE" id="PS00069">
    <property type="entry name" value="G6P_DEHYDROGENASE"/>
    <property type="match status" value="1"/>
</dbReference>
<dbReference type="InterPro" id="IPR022675">
    <property type="entry name" value="G6P_DH_C"/>
</dbReference>
<dbReference type="InterPro" id="IPR036291">
    <property type="entry name" value="NAD(P)-bd_dom_sf"/>
</dbReference>
<dbReference type="EC" id="1.1.1.49" evidence="7"/>
<dbReference type="NCBIfam" id="TIGR00871">
    <property type="entry name" value="zwf"/>
    <property type="match status" value="1"/>
</dbReference>
<feature type="binding site" evidence="7">
    <location>
        <position position="150"/>
    </location>
    <ligand>
        <name>NADP(+)</name>
        <dbReference type="ChEBI" id="CHEBI:58349"/>
    </ligand>
</feature>
<dbReference type="HAMAP" id="MF_00966">
    <property type="entry name" value="G6PD"/>
    <property type="match status" value="1"/>
</dbReference>
<dbReference type="Proteomes" id="UP000199377">
    <property type="component" value="Unassembled WGS sequence"/>
</dbReference>